<dbReference type="Pfam" id="PF13424">
    <property type="entry name" value="TPR_12"/>
    <property type="match status" value="3"/>
</dbReference>
<sequence>MSSHLFTKMVVLFWLFMISKTTSAQSQQDSVLAEQYFKRAKILADSLHTDSAIFYYIKSGNIYHKLADRSQYLTSQLEISKLLRKNKKPNEALNRLKNAIVFGENQPGADGVLISDMLVLQGSIEYQLGNFKQAEVTHLKALNIRKEYLGEENPKVAESYYKLGAVYGERSQLSKSLEYIKKALDMAVKTLGADDEAINSYQSGLGYAYYKMSLLDEAIDCFESVKARVLKKGGELQTKVANQYLLLGNAFTDKGDYPKALDYFKKALKINRQLLGEEHTNVAGCYNNIGVVLSTIGDYEQAENYHQVALGLKIKAHGETHPRVAKYFQNLGSMSAINGDLDGALQNYLKAQKIYRQTFGERDIYVAILFGEIGDVYRQKGELVLAKQNIRRSIDIGISTVGRINKEIPNFYSLLAKVYEDQQEFELAFEQYQHAHQILSALYGTHNPELAENYVSIGDLRSKMGQYEVALANYQNALISLTPDFKEQDIANNPDPEKVMARIEFLNVLGSKARALKNMYHQDSRNIGLMINAFDTYRLGIGLIDKIKNTYSGRSSILLITANNMKLYEEGIAVALALAEITGDNSYTNEAFKLAEKSKATLLLKAVKDLYAKKFANIPDSILAVENQIKTSLDYYNSLAYKEKNKKEGPDQTTLSGIETKLFGLNRSLDSLNNVLLKNYSAYFDFKYKTDVTDIDEIQQALISANEAVVEYFWGDHHITVFVITKDDLSVYQYPHADALDKAITTVREYLTNKYDYPAVFAKNAHLIFNALMAPGYHLIKGKDLIVIPDGPLAYVPMELLATAYTDQQTVSFANMPYLIKDHAISYAYSASLLSESYHQSPGQVSQNYLALAPNFNQRNDSEDIPDPLYLAQSENVRGSLKELKYTAQEIRSIANYADGQYYIGDQATENLFKKYARDFDILHLATHAIIDDKNPMDSRLLFTLDENSKEDGDLFAWELYNMQLNAQMTVLSACNTGFGQVHRGEGVMSLGRAFAYAGCPSIIMSLWPAQDETTSFIMSDFYKNLAAGQSKDQSLRNAKINYLKNSDDLLLHPFYWAGFISQGNQQPLQLKKNRTPLASTIAVAVLIVLVIVIIIQKKSSNRTARRIK</sequence>
<dbReference type="PROSITE" id="PS50293">
    <property type="entry name" value="TPR_REGION"/>
    <property type="match status" value="1"/>
</dbReference>
<dbReference type="Proteomes" id="UP001172083">
    <property type="component" value="Unassembled WGS sequence"/>
</dbReference>
<feature type="chain" id="PRO_5045527141" evidence="3">
    <location>
        <begin position="25"/>
        <end position="1109"/>
    </location>
</feature>
<organism evidence="5 6">
    <name type="scientific">Agaribacillus aureus</name>
    <dbReference type="NCBI Taxonomy" id="3051825"/>
    <lineage>
        <taxon>Bacteria</taxon>
        <taxon>Pseudomonadati</taxon>
        <taxon>Bacteroidota</taxon>
        <taxon>Cytophagia</taxon>
        <taxon>Cytophagales</taxon>
        <taxon>Splendidivirgaceae</taxon>
        <taxon>Agaribacillus</taxon>
    </lineage>
</organism>
<dbReference type="InterPro" id="IPR019734">
    <property type="entry name" value="TPR_rpt"/>
</dbReference>
<dbReference type="InterPro" id="IPR024983">
    <property type="entry name" value="CHAT_dom"/>
</dbReference>
<reference evidence="5" key="1">
    <citation type="submission" date="2023-06" db="EMBL/GenBank/DDBJ databases">
        <title>Genomic of Agaribacillus aureum.</title>
        <authorList>
            <person name="Wang G."/>
        </authorList>
    </citation>
    <scope>NUCLEOTIDE SEQUENCE</scope>
    <source>
        <strain evidence="5">BMA12</strain>
    </source>
</reference>
<evidence type="ECO:0000256" key="1">
    <source>
        <dbReference type="PROSITE-ProRule" id="PRU00339"/>
    </source>
</evidence>
<evidence type="ECO:0000313" key="6">
    <source>
        <dbReference type="Proteomes" id="UP001172083"/>
    </source>
</evidence>
<dbReference type="PROSITE" id="PS50005">
    <property type="entry name" value="TPR"/>
    <property type="match status" value="2"/>
</dbReference>
<keyword evidence="2" id="KW-1133">Transmembrane helix</keyword>
<keyword evidence="2" id="KW-0812">Transmembrane</keyword>
<evidence type="ECO:0000256" key="2">
    <source>
        <dbReference type="SAM" id="Phobius"/>
    </source>
</evidence>
<keyword evidence="1" id="KW-0802">TPR repeat</keyword>
<dbReference type="PANTHER" id="PTHR10098">
    <property type="entry name" value="RAPSYN-RELATED"/>
    <property type="match status" value="1"/>
</dbReference>
<feature type="signal peptide" evidence="3">
    <location>
        <begin position="1"/>
        <end position="24"/>
    </location>
</feature>
<dbReference type="SUPFAM" id="SSF48452">
    <property type="entry name" value="TPR-like"/>
    <property type="match status" value="3"/>
</dbReference>
<evidence type="ECO:0000259" key="4">
    <source>
        <dbReference type="Pfam" id="PF12770"/>
    </source>
</evidence>
<feature type="domain" description="CHAT" evidence="4">
    <location>
        <begin position="765"/>
        <end position="1065"/>
    </location>
</feature>
<dbReference type="SMART" id="SM00028">
    <property type="entry name" value="TPR"/>
    <property type="match status" value="9"/>
</dbReference>
<name>A0ABT8L5E6_9BACT</name>
<keyword evidence="3" id="KW-0732">Signal</keyword>
<comment type="caution">
    <text evidence="5">The sequence shown here is derived from an EMBL/GenBank/DDBJ whole genome shotgun (WGS) entry which is preliminary data.</text>
</comment>
<dbReference type="Pfam" id="PF12770">
    <property type="entry name" value="CHAT"/>
    <property type="match status" value="1"/>
</dbReference>
<feature type="transmembrane region" description="Helical" evidence="2">
    <location>
        <begin position="1078"/>
        <end position="1096"/>
    </location>
</feature>
<dbReference type="PANTHER" id="PTHR10098:SF108">
    <property type="entry name" value="TETRATRICOPEPTIDE REPEAT PROTEIN 28"/>
    <property type="match status" value="1"/>
</dbReference>
<evidence type="ECO:0000256" key="3">
    <source>
        <dbReference type="SAM" id="SignalP"/>
    </source>
</evidence>
<gene>
    <name evidence="5" type="ORF">QQ020_09460</name>
</gene>
<accession>A0ABT8L5E6</accession>
<proteinExistence type="predicted"/>
<dbReference type="Gene3D" id="1.25.40.10">
    <property type="entry name" value="Tetratricopeptide repeat domain"/>
    <property type="match status" value="3"/>
</dbReference>
<feature type="repeat" description="TPR" evidence="1">
    <location>
        <begin position="241"/>
        <end position="274"/>
    </location>
</feature>
<protein>
    <submittedName>
        <fullName evidence="5">CHAT domain-containing protein</fullName>
    </submittedName>
</protein>
<keyword evidence="2" id="KW-0472">Membrane</keyword>
<keyword evidence="6" id="KW-1185">Reference proteome</keyword>
<dbReference type="EMBL" id="JAUJEB010000001">
    <property type="protein sequence ID" value="MDN5212276.1"/>
    <property type="molecule type" value="Genomic_DNA"/>
</dbReference>
<feature type="repeat" description="TPR" evidence="1">
    <location>
        <begin position="157"/>
        <end position="190"/>
    </location>
</feature>
<dbReference type="RefSeq" id="WP_346757596.1">
    <property type="nucleotide sequence ID" value="NZ_JAUJEB010000001.1"/>
</dbReference>
<dbReference type="InterPro" id="IPR011990">
    <property type="entry name" value="TPR-like_helical_dom_sf"/>
</dbReference>
<evidence type="ECO:0000313" key="5">
    <source>
        <dbReference type="EMBL" id="MDN5212276.1"/>
    </source>
</evidence>